<dbReference type="InterPro" id="IPR012334">
    <property type="entry name" value="Pectin_lyas_fold"/>
</dbReference>
<evidence type="ECO:0000256" key="3">
    <source>
        <dbReference type="ARBA" id="ARBA00022512"/>
    </source>
</evidence>
<evidence type="ECO:0000259" key="6">
    <source>
        <dbReference type="Pfam" id="PF01095"/>
    </source>
</evidence>
<dbReference type="InterPro" id="IPR011050">
    <property type="entry name" value="Pectin_lyase_fold/virulence"/>
</dbReference>
<keyword evidence="5" id="KW-0063">Aspartyl esterase</keyword>
<dbReference type="PANTHER" id="PTHR31707">
    <property type="entry name" value="PECTINESTERASE"/>
    <property type="match status" value="1"/>
</dbReference>
<evidence type="ECO:0000256" key="4">
    <source>
        <dbReference type="ARBA" id="ARBA00022801"/>
    </source>
</evidence>
<organism evidence="7 8">
    <name type="scientific">Salix suchowensis</name>
    <dbReference type="NCBI Taxonomy" id="1278906"/>
    <lineage>
        <taxon>Eukaryota</taxon>
        <taxon>Viridiplantae</taxon>
        <taxon>Streptophyta</taxon>
        <taxon>Embryophyta</taxon>
        <taxon>Tracheophyta</taxon>
        <taxon>Spermatophyta</taxon>
        <taxon>Magnoliopsida</taxon>
        <taxon>eudicotyledons</taxon>
        <taxon>Gunneridae</taxon>
        <taxon>Pentapetalae</taxon>
        <taxon>rosids</taxon>
        <taxon>fabids</taxon>
        <taxon>Malpighiales</taxon>
        <taxon>Salicaceae</taxon>
        <taxon>Saliceae</taxon>
        <taxon>Salix</taxon>
    </lineage>
</organism>
<comment type="caution">
    <text evidence="7">The sequence shown here is derived from an EMBL/GenBank/DDBJ whole genome shotgun (WGS) entry which is preliminary data.</text>
</comment>
<accession>A0ABQ9CBT7</accession>
<gene>
    <name evidence="7" type="ORF">OIU77_021999</name>
</gene>
<keyword evidence="8" id="KW-1185">Reference proteome</keyword>
<keyword evidence="3" id="KW-0964">Secreted</keyword>
<feature type="domain" description="Pectinesterase catalytic" evidence="6">
    <location>
        <begin position="28"/>
        <end position="121"/>
    </location>
</feature>
<dbReference type="Gene3D" id="2.160.20.10">
    <property type="entry name" value="Single-stranded right-handed beta-helix, Pectin lyase-like"/>
    <property type="match status" value="1"/>
</dbReference>
<evidence type="ECO:0000313" key="7">
    <source>
        <dbReference type="EMBL" id="KAJ6397069.1"/>
    </source>
</evidence>
<evidence type="ECO:0000256" key="1">
    <source>
        <dbReference type="ARBA" id="ARBA00004191"/>
    </source>
</evidence>
<dbReference type="InterPro" id="IPR000070">
    <property type="entry name" value="Pectinesterase_cat"/>
</dbReference>
<proteinExistence type="predicted"/>
<dbReference type="EMBL" id="JAPFFI010000004">
    <property type="protein sequence ID" value="KAJ6397069.1"/>
    <property type="molecule type" value="Genomic_DNA"/>
</dbReference>
<comment type="subcellular location">
    <subcellularLocation>
        <location evidence="1">Secreted</location>
        <location evidence="1">Cell wall</location>
    </subcellularLocation>
</comment>
<reference evidence="7" key="2">
    <citation type="journal article" date="2023" name="Int. J. Mol. Sci.">
        <title>De Novo Assembly and Annotation of 11 Diverse Shrub Willow (Salix) Genomes Reveals Novel Gene Organization in Sex-Linked Regions.</title>
        <authorList>
            <person name="Hyden B."/>
            <person name="Feng K."/>
            <person name="Yates T.B."/>
            <person name="Jawdy S."/>
            <person name="Cereghino C."/>
            <person name="Smart L.B."/>
            <person name="Muchero W."/>
        </authorList>
    </citation>
    <scope>NUCLEOTIDE SEQUENCE</scope>
    <source>
        <tissue evidence="7">Shoot tip</tissue>
    </source>
</reference>
<evidence type="ECO:0000256" key="2">
    <source>
        <dbReference type="ARBA" id="ARBA00005184"/>
    </source>
</evidence>
<dbReference type="Proteomes" id="UP001141253">
    <property type="component" value="Chromosome 4"/>
</dbReference>
<sequence>MHYTELFLDFKPKIFGYKTQLGHRNNKTLRVGADHFVINLCRIDAYQGTLFAPSPRQLYRNCYITGTVDFLCGNAAVELQNCKLVPRKPMSGQNHTVKAHGRAGPNQDPWTSIQIQKCDTIGKFWWEGVFLGLL</sequence>
<name>A0ABQ9CBT7_9ROSI</name>
<keyword evidence="4" id="KW-0378">Hydrolase</keyword>
<reference evidence="7" key="1">
    <citation type="submission" date="2022-10" db="EMBL/GenBank/DDBJ databases">
        <authorList>
            <person name="Hyden B.L."/>
            <person name="Feng K."/>
            <person name="Yates T."/>
            <person name="Jawdy S."/>
            <person name="Smart L.B."/>
            <person name="Muchero W."/>
        </authorList>
    </citation>
    <scope>NUCLEOTIDE SEQUENCE</scope>
    <source>
        <tissue evidence="7">Shoot tip</tissue>
    </source>
</reference>
<dbReference type="SUPFAM" id="SSF51126">
    <property type="entry name" value="Pectin lyase-like"/>
    <property type="match status" value="1"/>
</dbReference>
<dbReference type="Pfam" id="PF01095">
    <property type="entry name" value="Pectinesterase"/>
    <property type="match status" value="1"/>
</dbReference>
<evidence type="ECO:0000256" key="5">
    <source>
        <dbReference type="ARBA" id="ARBA00023085"/>
    </source>
</evidence>
<protein>
    <recommendedName>
        <fullName evidence="6">Pectinesterase catalytic domain-containing protein</fullName>
    </recommendedName>
</protein>
<evidence type="ECO:0000313" key="8">
    <source>
        <dbReference type="Proteomes" id="UP001141253"/>
    </source>
</evidence>
<comment type="pathway">
    <text evidence="2">Glycan metabolism; pectin degradation; 2-dehydro-3-deoxy-D-gluconate from pectin: step 1/5.</text>
</comment>
<keyword evidence="3" id="KW-0134">Cell wall</keyword>